<dbReference type="PROSITE" id="PS51354">
    <property type="entry name" value="GLUTAREDOXIN_2"/>
    <property type="match status" value="1"/>
</dbReference>
<dbReference type="GO" id="GO:0050660">
    <property type="term" value="F:flavin adenine dinucleotide binding"/>
    <property type="evidence" value="ECO:0007669"/>
    <property type="project" value="InterPro"/>
</dbReference>
<dbReference type="InterPro" id="IPR012336">
    <property type="entry name" value="Thioredoxin-like_fold"/>
</dbReference>
<evidence type="ECO:0000313" key="14">
    <source>
        <dbReference type="Proteomes" id="UP000005388"/>
    </source>
</evidence>
<evidence type="ECO:0000256" key="4">
    <source>
        <dbReference type="ARBA" id="ARBA00022827"/>
    </source>
</evidence>
<dbReference type="GO" id="GO:0032991">
    <property type="term" value="C:protein-containing complex"/>
    <property type="evidence" value="ECO:0007669"/>
    <property type="project" value="UniProtKB-ARBA"/>
</dbReference>
<keyword evidence="14" id="KW-1185">Reference proteome</keyword>
<dbReference type="Pfam" id="PF13192">
    <property type="entry name" value="Thioredoxin_3"/>
    <property type="match status" value="1"/>
</dbReference>
<dbReference type="GO" id="GO:0016668">
    <property type="term" value="F:oxidoreductase activity, acting on a sulfur group of donors, NAD(P) as acceptor"/>
    <property type="evidence" value="ECO:0007669"/>
    <property type="project" value="UniProtKB-ARBA"/>
</dbReference>
<dbReference type="CDD" id="cd02974">
    <property type="entry name" value="AhpF_NTD_N"/>
    <property type="match status" value="1"/>
</dbReference>
<dbReference type="EC" id="1.8.1.-" evidence="13"/>
<dbReference type="SUPFAM" id="SSF52833">
    <property type="entry name" value="Thioredoxin-like"/>
    <property type="match status" value="2"/>
</dbReference>
<comment type="similarity">
    <text evidence="1">Belongs to the class-II pyridine nucleotide-disulfide oxidoreductase family.</text>
</comment>
<dbReference type="Gene3D" id="3.50.50.60">
    <property type="entry name" value="FAD/NAD(P)-binding domain"/>
    <property type="match status" value="2"/>
</dbReference>
<dbReference type="InterPro" id="IPR044141">
    <property type="entry name" value="AhpF_NTD_C"/>
</dbReference>
<dbReference type="eggNOG" id="COG3634">
    <property type="taxonomic scope" value="Bacteria"/>
</dbReference>
<evidence type="ECO:0000259" key="12">
    <source>
        <dbReference type="Pfam" id="PF13192"/>
    </source>
</evidence>
<dbReference type="PIRSF" id="PIRSF000238">
    <property type="entry name" value="AhpF"/>
    <property type="match status" value="1"/>
</dbReference>
<dbReference type="Gene3D" id="3.40.30.80">
    <property type="match status" value="1"/>
</dbReference>
<evidence type="ECO:0000256" key="3">
    <source>
        <dbReference type="ARBA" id="ARBA00022630"/>
    </source>
</evidence>
<sequence length="510" mass="55413">MALNNEIKQQLGQYLDLLESDIVIKADLGNDENSQKVKDFINEILDMSNRITMEETTLSRQPSFTINQKDNESGVGFAGLPLGHEFTSFILALLQVSGRPPKIEQDIVNRIKAIDQKLHFETYASLTCHNCPDVVQALNIMSVLNKNISHTMIEGSMFQDEVTQKNIMSVPTVYLNGEEFTSGRATIEQLLEQISGPLSQDAFEDKGVYDVLVIGGGPAGNSAAIYAARKGLKTGLLAETFGGQVMDTVGIENMIGTLYTEGPKLMAQIEEHTKSYQVDIIKSQLATAITKKDDIEVSLANGATLHAKTTILALGAKWRNINVPGEEEFRNKGVTYCPHCDGPFFEGKDVAVIGGGNSGLEAAIDLAGIAKHVYILEFLPELKADRVLQERVAKTKNISVITNVATKEIVGNEHVEGINYADRDTGKEEHLALEGVFVQIGLVPNTVWLKDSGINLTERGEIIVDKYGSTNIDGIFAAGDCTDSAYKQIVISLGSGATAAIGAFDYLIRQ</sequence>
<evidence type="ECO:0000259" key="11">
    <source>
        <dbReference type="Pfam" id="PF07992"/>
    </source>
</evidence>
<dbReference type="Proteomes" id="UP000005388">
    <property type="component" value="Unassembled WGS sequence"/>
</dbReference>
<dbReference type="PRINTS" id="PR00368">
    <property type="entry name" value="FADPNR"/>
</dbReference>
<dbReference type="InterPro" id="IPR008255">
    <property type="entry name" value="Pyr_nucl-diS_OxRdtase_2_AS"/>
</dbReference>
<evidence type="ECO:0000256" key="6">
    <source>
        <dbReference type="ARBA" id="ARBA00023027"/>
    </source>
</evidence>
<keyword evidence="5 13" id="KW-0560">Oxidoreductase</keyword>
<dbReference type="NCBIfam" id="TIGR03140">
    <property type="entry name" value="AhpF"/>
    <property type="match status" value="1"/>
</dbReference>
<dbReference type="PANTHER" id="PTHR48105">
    <property type="entry name" value="THIOREDOXIN REDUCTASE 1-RELATED-RELATED"/>
    <property type="match status" value="1"/>
</dbReference>
<evidence type="ECO:0000256" key="1">
    <source>
        <dbReference type="ARBA" id="ARBA00009333"/>
    </source>
</evidence>
<dbReference type="EMBL" id="AEUZ02000001">
    <property type="protein sequence ID" value="EHJ57681.1"/>
    <property type="molecule type" value="Genomic_DNA"/>
</dbReference>
<dbReference type="InterPro" id="IPR050097">
    <property type="entry name" value="Ferredoxin-NADP_redctase_2"/>
</dbReference>
<dbReference type="InterPro" id="IPR044142">
    <property type="entry name" value="AhpF_NTD_N"/>
</dbReference>
<evidence type="ECO:0000256" key="8">
    <source>
        <dbReference type="ARBA" id="ARBA00023284"/>
    </source>
</evidence>
<proteinExistence type="inferred from homology"/>
<reference evidence="13 14" key="1">
    <citation type="journal article" date="2014" name="Int. J. Syst. Evol. Microbiol.">
        <title>Phylogenomics and the dynamic genome evolution of the genus Streptococcus.</title>
        <authorList>
            <consortium name="The Broad Institute Genome Sequencing Platform"/>
            <person name="Richards V.P."/>
            <person name="Palmer S.R."/>
            <person name="Pavinski Bitar P.D."/>
            <person name="Qin X."/>
            <person name="Weinstock G.M."/>
            <person name="Highlander S.K."/>
            <person name="Town C.D."/>
            <person name="Burne R.A."/>
            <person name="Stanhope M.J."/>
        </authorList>
    </citation>
    <scope>NUCLEOTIDE SEQUENCE [LARGE SCALE GENOMIC DNA]</scope>
    <source>
        <strain evidence="13 14">2285-97</strain>
    </source>
</reference>
<dbReference type="FunFam" id="3.50.50.60:FF:000007">
    <property type="entry name" value="Alkyl hydroperoxide reductase, F subunit"/>
    <property type="match status" value="1"/>
</dbReference>
<feature type="binding site" evidence="9">
    <location>
        <begin position="349"/>
        <end position="363"/>
    </location>
    <ligand>
        <name>NAD(+)</name>
        <dbReference type="ChEBI" id="CHEBI:57540"/>
    </ligand>
</feature>
<keyword evidence="7 10" id="KW-1015">Disulfide bond</keyword>
<dbReference type="PRINTS" id="PR00469">
    <property type="entry name" value="PNDRDTASEII"/>
</dbReference>
<dbReference type="SUPFAM" id="SSF51905">
    <property type="entry name" value="FAD/NAD(P)-binding domain"/>
    <property type="match status" value="1"/>
</dbReference>
<accession>G5KGT7</accession>
<feature type="domain" description="FAD/NAD(P)-binding" evidence="11">
    <location>
        <begin position="209"/>
        <end position="493"/>
    </location>
</feature>
<evidence type="ECO:0000256" key="9">
    <source>
        <dbReference type="PIRSR" id="PIRSR000238-1"/>
    </source>
</evidence>
<comment type="subunit">
    <text evidence="2">Homodimer.</text>
</comment>
<evidence type="ECO:0000313" key="13">
    <source>
        <dbReference type="EMBL" id="EHJ57681.1"/>
    </source>
</evidence>
<dbReference type="RefSeq" id="WP_006740379.1">
    <property type="nucleotide sequence ID" value="NZ_AEUZ02000001.1"/>
</dbReference>
<dbReference type="PROSITE" id="PS00573">
    <property type="entry name" value="PYRIDINE_REDOX_2"/>
    <property type="match status" value="1"/>
</dbReference>
<evidence type="ECO:0000256" key="5">
    <source>
        <dbReference type="ARBA" id="ARBA00023002"/>
    </source>
</evidence>
<dbReference type="InterPro" id="IPR036188">
    <property type="entry name" value="FAD/NAD-bd_sf"/>
</dbReference>
<comment type="cofactor">
    <cofactor evidence="9">
        <name>FAD</name>
        <dbReference type="ChEBI" id="CHEBI:57692"/>
    </cofactor>
    <text evidence="9">Binds 1 FAD per subunit.</text>
</comment>
<gene>
    <name evidence="13" type="primary">ahpF</name>
    <name evidence="13" type="ORF">STRUR_0109</name>
</gene>
<dbReference type="GO" id="GO:0102039">
    <property type="term" value="F:NADH-dependent peroxiredoxin activity"/>
    <property type="evidence" value="ECO:0007669"/>
    <property type="project" value="InterPro"/>
</dbReference>
<comment type="caution">
    <text evidence="13">The sequence shown here is derived from an EMBL/GenBank/DDBJ whole genome shotgun (WGS) entry which is preliminary data.</text>
</comment>
<evidence type="ECO:0000256" key="2">
    <source>
        <dbReference type="ARBA" id="ARBA00011738"/>
    </source>
</evidence>
<keyword evidence="8 10" id="KW-0676">Redox-active center</keyword>
<keyword evidence="4 9" id="KW-0274">FAD</keyword>
<keyword evidence="3" id="KW-0285">Flavoprotein</keyword>
<keyword evidence="9" id="KW-0521">NADP</keyword>
<feature type="domain" description="Thioredoxin-like fold" evidence="12">
    <location>
        <begin position="125"/>
        <end position="194"/>
    </location>
</feature>
<dbReference type="GO" id="GO:0000302">
    <property type="term" value="P:response to reactive oxygen species"/>
    <property type="evidence" value="ECO:0007669"/>
    <property type="project" value="InterPro"/>
</dbReference>
<dbReference type="GO" id="GO:0051287">
    <property type="term" value="F:NAD binding"/>
    <property type="evidence" value="ECO:0007669"/>
    <property type="project" value="InterPro"/>
</dbReference>
<keyword evidence="6 9" id="KW-0520">NAD</keyword>
<feature type="binding site" evidence="9">
    <location>
        <begin position="470"/>
        <end position="480"/>
    </location>
    <ligand>
        <name>FAD</name>
        <dbReference type="ChEBI" id="CHEBI:57692"/>
    </ligand>
</feature>
<dbReference type="AlphaFoldDB" id="G5KGT7"/>
<organism evidence="13 14">
    <name type="scientific">Streptococcus urinalis 2285-97</name>
    <dbReference type="NCBI Taxonomy" id="764291"/>
    <lineage>
        <taxon>Bacteria</taxon>
        <taxon>Bacillati</taxon>
        <taxon>Bacillota</taxon>
        <taxon>Bacilli</taxon>
        <taxon>Lactobacillales</taxon>
        <taxon>Streptococcaceae</taxon>
        <taxon>Streptococcus</taxon>
    </lineage>
</organism>
<name>G5KGT7_9STRE</name>
<evidence type="ECO:0000256" key="10">
    <source>
        <dbReference type="PIRSR" id="PIRSR000238-2"/>
    </source>
</evidence>
<dbReference type="Pfam" id="PF07992">
    <property type="entry name" value="Pyr_redox_2"/>
    <property type="match status" value="1"/>
</dbReference>
<feature type="binding site" evidence="9">
    <location>
        <begin position="210"/>
        <end position="225"/>
    </location>
    <ligand>
        <name>FAD</name>
        <dbReference type="ChEBI" id="CHEBI:57692"/>
    </ligand>
</feature>
<dbReference type="CDD" id="cd03026">
    <property type="entry name" value="AhpF_NTD_C"/>
    <property type="match status" value="1"/>
</dbReference>
<dbReference type="InterPro" id="IPR036249">
    <property type="entry name" value="Thioredoxin-like_sf"/>
</dbReference>
<feature type="disulfide bond" description="Redox-active" evidence="10">
    <location>
        <begin position="337"/>
        <end position="340"/>
    </location>
</feature>
<evidence type="ECO:0000256" key="7">
    <source>
        <dbReference type="ARBA" id="ARBA00023157"/>
    </source>
</evidence>
<dbReference type="GO" id="GO:0005829">
    <property type="term" value="C:cytosol"/>
    <property type="evidence" value="ECO:0007669"/>
    <property type="project" value="UniProtKB-ARBA"/>
</dbReference>
<protein>
    <submittedName>
        <fullName evidence="13">Alkyl hydroperoxide reductase, F subunit</fullName>
        <ecNumber evidence="13">1.8.1.-</ecNumber>
    </submittedName>
</protein>
<dbReference type="InterPro" id="IPR012081">
    <property type="entry name" value="Alkyl_hydroperoxide_Rdtase_suF"/>
</dbReference>
<dbReference type="STRING" id="764291.STRUR_0109"/>
<dbReference type="InterPro" id="IPR023753">
    <property type="entry name" value="FAD/NAD-binding_dom"/>
</dbReference>